<keyword evidence="6 11" id="KW-0067">ATP-binding</keyword>
<evidence type="ECO:0000259" key="13">
    <source>
        <dbReference type="Pfam" id="PF01656"/>
    </source>
</evidence>
<accession>A0A9D1WCI0</accession>
<evidence type="ECO:0000256" key="3">
    <source>
        <dbReference type="ARBA" id="ARBA00016887"/>
    </source>
</evidence>
<dbReference type="InterPro" id="IPR027417">
    <property type="entry name" value="P-loop_NTPase"/>
</dbReference>
<protein>
    <recommendedName>
        <fullName evidence="3">Septum site-determining protein MinD</fullName>
    </recommendedName>
    <alternativeName>
        <fullName evidence="10">Cell division inhibitor MinD</fullName>
    </alternativeName>
</protein>
<evidence type="ECO:0000256" key="4">
    <source>
        <dbReference type="ARBA" id="ARBA00022618"/>
    </source>
</evidence>
<dbReference type="GO" id="GO:0051782">
    <property type="term" value="P:negative regulation of cell division"/>
    <property type="evidence" value="ECO:0007669"/>
    <property type="project" value="TreeGrafter"/>
</dbReference>
<dbReference type="InterPro" id="IPR002586">
    <property type="entry name" value="CobQ/CobB/MinD/ParA_Nub-bd_dom"/>
</dbReference>
<evidence type="ECO:0000313" key="14">
    <source>
        <dbReference type="EMBL" id="HIX56292.1"/>
    </source>
</evidence>
<reference evidence="14" key="1">
    <citation type="journal article" date="2021" name="PeerJ">
        <title>Extensive microbial diversity within the chicken gut microbiome revealed by metagenomics and culture.</title>
        <authorList>
            <person name="Gilroy R."/>
            <person name="Ravi A."/>
            <person name="Getino M."/>
            <person name="Pursley I."/>
            <person name="Horton D.L."/>
            <person name="Alikhan N.F."/>
            <person name="Baker D."/>
            <person name="Gharbi K."/>
            <person name="Hall N."/>
            <person name="Watson M."/>
            <person name="Adriaenssens E.M."/>
            <person name="Foster-Nyarko E."/>
            <person name="Jarju S."/>
            <person name="Secka A."/>
            <person name="Antonio M."/>
            <person name="Oren A."/>
            <person name="Chaudhuri R.R."/>
            <person name="La Ragione R."/>
            <person name="Hildebrand F."/>
            <person name="Pallen M.J."/>
        </authorList>
    </citation>
    <scope>NUCLEOTIDE SEQUENCE</scope>
    <source>
        <strain evidence="14">USASDec5-558</strain>
    </source>
</reference>
<evidence type="ECO:0000256" key="7">
    <source>
        <dbReference type="ARBA" id="ARBA00023210"/>
    </source>
</evidence>
<dbReference type="Gene3D" id="3.40.50.300">
    <property type="entry name" value="P-loop containing nucleotide triphosphate hydrolases"/>
    <property type="match status" value="1"/>
</dbReference>
<dbReference type="PANTHER" id="PTHR43384:SF6">
    <property type="entry name" value="SEPTUM SITE-DETERMINING PROTEIN MIND HOMOLOG, CHLOROPLASTIC"/>
    <property type="match status" value="1"/>
</dbReference>
<evidence type="ECO:0000256" key="12">
    <source>
        <dbReference type="SAM" id="MobiDB-lite"/>
    </source>
</evidence>
<dbReference type="SUPFAM" id="SSF52540">
    <property type="entry name" value="P-loop containing nucleoside triphosphate hydrolases"/>
    <property type="match status" value="1"/>
</dbReference>
<dbReference type="InterPro" id="IPR010223">
    <property type="entry name" value="MinD"/>
</dbReference>
<name>A0A9D1WCI0_9GAMM</name>
<dbReference type="NCBIfam" id="TIGR01968">
    <property type="entry name" value="minD_bact"/>
    <property type="match status" value="1"/>
</dbReference>
<gene>
    <name evidence="14" type="primary">minD</name>
    <name evidence="14" type="ORF">H9850_02330</name>
</gene>
<keyword evidence="7" id="KW-0717">Septation</keyword>
<comment type="function">
    <text evidence="9">ATPase required for the correct placement of the division site. Cell division inhibitors MinC and MinD act in concert to form an inhibitor capable of blocking formation of the polar Z ring septums. Rapidly oscillates between the poles of the cell to destabilize FtsZ filaments that have formed before they mature into polar Z rings.</text>
</comment>
<comment type="subunit">
    <text evidence="2">Interacts with MinC and FtsZ.</text>
</comment>
<dbReference type="GO" id="GO:0005524">
    <property type="term" value="F:ATP binding"/>
    <property type="evidence" value="ECO:0007669"/>
    <property type="project" value="UniProtKB-KW"/>
</dbReference>
<organism evidence="14 15">
    <name type="scientific">Candidatus Anaerobiospirillum pullistercoris</name>
    <dbReference type="NCBI Taxonomy" id="2838452"/>
    <lineage>
        <taxon>Bacteria</taxon>
        <taxon>Pseudomonadati</taxon>
        <taxon>Pseudomonadota</taxon>
        <taxon>Gammaproteobacteria</taxon>
        <taxon>Aeromonadales</taxon>
        <taxon>Succinivibrionaceae</taxon>
        <taxon>Anaerobiospirillum</taxon>
    </lineage>
</organism>
<dbReference type="CDD" id="cd02036">
    <property type="entry name" value="MinD"/>
    <property type="match status" value="1"/>
</dbReference>
<evidence type="ECO:0000256" key="9">
    <source>
        <dbReference type="ARBA" id="ARBA00025436"/>
    </source>
</evidence>
<evidence type="ECO:0000313" key="15">
    <source>
        <dbReference type="Proteomes" id="UP000886829"/>
    </source>
</evidence>
<comment type="similarity">
    <text evidence="1">Belongs to the ParA family. MinD subfamily.</text>
</comment>
<feature type="region of interest" description="Disordered" evidence="12">
    <location>
        <begin position="1"/>
        <end position="38"/>
    </location>
</feature>
<evidence type="ECO:0000256" key="11">
    <source>
        <dbReference type="PIRSR" id="PIRSR003092-1"/>
    </source>
</evidence>
<proteinExistence type="inferred from homology"/>
<dbReference type="Pfam" id="PF01656">
    <property type="entry name" value="CbiA"/>
    <property type="match status" value="1"/>
</dbReference>
<dbReference type="InterPro" id="IPR050625">
    <property type="entry name" value="ParA/MinD_ATPase"/>
</dbReference>
<dbReference type="GO" id="GO:0009898">
    <property type="term" value="C:cytoplasmic side of plasma membrane"/>
    <property type="evidence" value="ECO:0007669"/>
    <property type="project" value="TreeGrafter"/>
</dbReference>
<evidence type="ECO:0000256" key="8">
    <source>
        <dbReference type="ARBA" id="ARBA00023306"/>
    </source>
</evidence>
<feature type="domain" description="CobQ/CobB/MinD/ParA nucleotide binding" evidence="13">
    <location>
        <begin position="48"/>
        <end position="268"/>
    </location>
</feature>
<dbReference type="AlphaFoldDB" id="A0A9D1WCI0"/>
<dbReference type="PIRSF" id="PIRSF003092">
    <property type="entry name" value="MinD"/>
    <property type="match status" value="1"/>
</dbReference>
<evidence type="ECO:0000256" key="2">
    <source>
        <dbReference type="ARBA" id="ARBA00011626"/>
    </source>
</evidence>
<dbReference type="Proteomes" id="UP000886829">
    <property type="component" value="Unassembled WGS sequence"/>
</dbReference>
<keyword evidence="5 11" id="KW-0547">Nucleotide-binding</keyword>
<dbReference type="GO" id="GO:0000917">
    <property type="term" value="P:division septum assembly"/>
    <property type="evidence" value="ECO:0007669"/>
    <property type="project" value="UniProtKB-KW"/>
</dbReference>
<evidence type="ECO:0000256" key="5">
    <source>
        <dbReference type="ARBA" id="ARBA00022741"/>
    </source>
</evidence>
<keyword evidence="8" id="KW-0131">Cell cycle</keyword>
<reference evidence="14" key="2">
    <citation type="submission" date="2021-04" db="EMBL/GenBank/DDBJ databases">
        <authorList>
            <person name="Gilroy R."/>
        </authorList>
    </citation>
    <scope>NUCLEOTIDE SEQUENCE</scope>
    <source>
        <strain evidence="14">USASDec5-558</strain>
    </source>
</reference>
<comment type="caution">
    <text evidence="14">The sequence shown here is derived from an EMBL/GenBank/DDBJ whole genome shotgun (WGS) entry which is preliminary data.</text>
</comment>
<dbReference type="GO" id="GO:0016887">
    <property type="term" value="F:ATP hydrolysis activity"/>
    <property type="evidence" value="ECO:0007669"/>
    <property type="project" value="InterPro"/>
</dbReference>
<dbReference type="GO" id="GO:0005829">
    <property type="term" value="C:cytosol"/>
    <property type="evidence" value="ECO:0007669"/>
    <property type="project" value="TreeGrafter"/>
</dbReference>
<dbReference type="PANTHER" id="PTHR43384">
    <property type="entry name" value="SEPTUM SITE-DETERMINING PROTEIN MIND HOMOLOG, CHLOROPLASTIC-RELATED"/>
    <property type="match status" value="1"/>
</dbReference>
<sequence>MAELEAQQKSAQAKEAQNKEQTGTTPSSDSPRAKDDKPVNDVFKSKIIVITSGKGGVGKTTSAAAISTGLALQGHKTVVIDFDVGLRNLDLIMGCERRVVYDFINVIHGEARLNQALIKDKNCDNLFILPASQTKDKESLSYHGVGLVLKELSDMGFEYVICDSPAGIESGALIALYYADVAIVTTNPEISSVRDSDRIIGILNARSRRAVNNWDPIDTRLLLTRYEPSRVEKEEMLSRENIQELLNIPLLGVIPESKDVLNASNTGVSIIHDKKSDAGQAYADSVDRLLGKEIPLRFVDIKKTFWEKIFG</sequence>
<keyword evidence="4" id="KW-0132">Cell division</keyword>
<dbReference type="EMBL" id="DXEV01000044">
    <property type="protein sequence ID" value="HIX56292.1"/>
    <property type="molecule type" value="Genomic_DNA"/>
</dbReference>
<evidence type="ECO:0000256" key="10">
    <source>
        <dbReference type="ARBA" id="ARBA00032845"/>
    </source>
</evidence>
<feature type="compositionally biased region" description="Low complexity" evidence="12">
    <location>
        <begin position="1"/>
        <end position="21"/>
    </location>
</feature>
<evidence type="ECO:0000256" key="6">
    <source>
        <dbReference type="ARBA" id="ARBA00022840"/>
    </source>
</evidence>
<dbReference type="FunFam" id="3.40.50.300:FF:000068">
    <property type="entry name" value="Site-determining protein"/>
    <property type="match status" value="1"/>
</dbReference>
<dbReference type="InterPro" id="IPR025501">
    <property type="entry name" value="MinD_FleN"/>
</dbReference>
<evidence type="ECO:0000256" key="1">
    <source>
        <dbReference type="ARBA" id="ARBA00010257"/>
    </source>
</evidence>
<feature type="binding site" evidence="11">
    <location>
        <begin position="54"/>
        <end position="61"/>
    </location>
    <ligand>
        <name>ATP</name>
        <dbReference type="ChEBI" id="CHEBI:30616"/>
    </ligand>
</feature>